<feature type="region of interest" description="Disordered" evidence="1">
    <location>
        <begin position="2003"/>
        <end position="2024"/>
    </location>
</feature>
<evidence type="ECO:0000256" key="1">
    <source>
        <dbReference type="SAM" id="MobiDB-lite"/>
    </source>
</evidence>
<protein>
    <submittedName>
        <fullName evidence="2">Uncharacterized protein</fullName>
    </submittedName>
</protein>
<accession>A0A1I4QNZ2</accession>
<proteinExistence type="predicted"/>
<sequence length="2024" mass="221956">MKSHAGCEKSMRDNDNFFSKNDRIQLLLLVFFVIMLLTTSIGSAASIQKFSIDGRTYSPGDTITITGEILDGNSSGDVEITIWPEGDEFTGNDTANKTITANQGSFSTTMTAPEEADDYTIIAVESETGAISPYLHMDVVGMNDTQNIKVLFTEGDIINIPLSESHEITGNLNQSKSGGSVLLGSTTYYFLVSGQNIAYVDDDSEMDITSDNSGMAVIGNLEEGAKVKLNDITYRLIHINYYNGITLARTIAPTFAGGETVNVTVMTLNATGYPVQDTIGIEYLRENGTAVTTTEVMTDANGINTTEFEIQSTGGTYHLVAEDIGHISFVVNTMTMFGDVLSTENLPKHTFARGEVMVPVVYLNNLSSGSPMDDATVTATITSKENGSYLNELDLAYDSSIGAYITNYTIPGSAETDTYYIEYEASSGSQTQKAYTYYNIKAYDLFLKVASKNKGESDGFAPGEEAFLIIAGTDLSTGESLDLEATTGLDTANFLLNITDSTGDDHTTSWSLMNATSFYQYLEVPTDIQDEIEQDLGDSFTIINFTAPAENGVYDTILKVNISGWNTARRSITVQDLFVHGEPVNKMGWFSPTVAPNSTARIMITAFDPSTGAEIPASDIHEAGLIEVWSDSASEVVTEYMEDQTITTINVPFVGDKKVLKFNVTDSYLGFHYVRFWVNATVDGTPKMVVGDAWFDEKLYRINAKPVFDENSSMFKVFGSDENIELAVHVQDISGNDISTASIELESLRYSMTGENIPVTDSSSSFTTDSDGDVTLEIDPEDSLKSGFYNVRIKMTTQDGVVDYGNGWFEVSNFIFYPYSTSWDAGINQPINFTLNAFDSSFGDKEVNVTLTKIIAMGDWDMMTPPTMYNDTDVEIGTINGSGYYEHPGLPRGGNFEFVFEATDGNSTEVGRAWVHTTAFVAWVDSNWEYEFPTNGFINFTVKASDDQMWGSSSHNLTDVTVEKVMQEGMWMSSYKTKTQMANITTTEAGLNPNEIDVSIDTTGWGQGAYMMTLKAVDDEGSEVFTDFWFRLELASVSITNPMRITVNAAQYYTNATSINATSDILTKQEQLESLGNVTAGKISGSIIGGDSITPLQTSYEIMGGDSWNHSFVPAYSMAVIDSIYDTIYIEYEDQEGGWPIGNLSNTTTTQVFNMSIGSEFTDYTGRTWEITTIRSDGTIGLEGKNTLKNGLLLNDTIMAMSKSGKFLMSNFHDEEWQSIDLDGDGEYYDDNYIILLADTTTAGKYDKVLISNSYNFSAGYIDASAGEPIQFGGDPIYLLSSKYQSSAYTLEFSTYNEGWNGMHIGTFQNGSVMKIPFLVTTPSGDPLSGKEVRIDYLIDEAKDKQILDNISATTDSGGLALIEIDTAAANIPTGSWMIHYNVTIGDEYAVANEEMFWELTRFEIRNFVVAGALGIPGQIDLIELSDSNSEDGIPGNNMLLAYGEELEFTKGIAAYNYGPGDVYNLNWPFNNWYYNSTTGAFNYSEDWGFTLEPGDVGVGATINTSGANVAMGYNVTSINNAGDTIVLNLGESTAFYEDMWNFTLTESSGGTATLSMSYVGWPWTLPGDEWGPGPEIQSFTEGQMYWMGGLDFEVNNITNTSAEVTLRYPLIVASVDAAGSLMDDDLENGEISTYFGSVAQVTFNDQDYYIIGYEDQAGTMYDQMEQAYTETKDSILVVNASNSSDANTYRIGETIDGFNGYYAASVANWGGKFVLLNGSATQVYPIPEWIADEPVFYTGKFSDEDIGMDLATAGREFDDDETPGIGVIDTDDRYHILLIDRLANGVNMPTEAIYDDDEDLTTLRDWENYMDLNSIYDMYTEEQGYGDAIPDFFGESIVTINMSEGQAWDIGTGNMESWPLAFPTLNIDEGENTATLKSFAPVFEVDVNESITIYITAREFDGTAINGTAELDSLKMMFGGTFMEGPTDDLPVTWDMSSAMVNTTLVNGEGALEIAPEDMSGIDYDFGEFTAFVTVQKDSGGTETLKMNFFRVNEEMMDMFEDEGPMGSEGPMGGEDDMGGDYL</sequence>
<gene>
    <name evidence="2" type="ORF">SAMN04488696_1107</name>
</gene>
<name>A0A1I4QNZ2_9EURY</name>
<dbReference type="EMBL" id="FOUJ01000002">
    <property type="protein sequence ID" value="SFM41436.1"/>
    <property type="molecule type" value="Genomic_DNA"/>
</dbReference>
<feature type="compositionally biased region" description="Acidic residues" evidence="1">
    <location>
        <begin position="2015"/>
        <end position="2024"/>
    </location>
</feature>
<evidence type="ECO:0000313" key="3">
    <source>
        <dbReference type="Proteomes" id="UP000198535"/>
    </source>
</evidence>
<keyword evidence="3" id="KW-1185">Reference proteome</keyword>
<reference evidence="3" key="1">
    <citation type="submission" date="2016-10" db="EMBL/GenBank/DDBJ databases">
        <authorList>
            <person name="Varghese N."/>
            <person name="Submissions S."/>
        </authorList>
    </citation>
    <scope>NUCLEOTIDE SEQUENCE [LARGE SCALE GENOMIC DNA]</scope>
    <source>
        <strain evidence="3">Mob M</strain>
    </source>
</reference>
<evidence type="ECO:0000313" key="2">
    <source>
        <dbReference type="EMBL" id="SFM41436.1"/>
    </source>
</evidence>
<dbReference type="Proteomes" id="UP000198535">
    <property type="component" value="Unassembled WGS sequence"/>
</dbReference>
<dbReference type="STRING" id="487685.SAMN04488696_1107"/>
<organism evidence="2 3">
    <name type="scientific">Methanolobus profundi</name>
    <dbReference type="NCBI Taxonomy" id="487685"/>
    <lineage>
        <taxon>Archaea</taxon>
        <taxon>Methanobacteriati</taxon>
        <taxon>Methanobacteriota</taxon>
        <taxon>Stenosarchaea group</taxon>
        <taxon>Methanomicrobia</taxon>
        <taxon>Methanosarcinales</taxon>
        <taxon>Methanosarcinaceae</taxon>
        <taxon>Methanolobus</taxon>
    </lineage>
</organism>